<dbReference type="InterPro" id="IPR005829">
    <property type="entry name" value="Sugar_transporter_CS"/>
</dbReference>
<feature type="transmembrane region" description="Helical" evidence="5">
    <location>
        <begin position="148"/>
        <end position="169"/>
    </location>
</feature>
<feature type="transmembrane region" description="Helical" evidence="5">
    <location>
        <begin position="94"/>
        <end position="112"/>
    </location>
</feature>
<evidence type="ECO:0000256" key="2">
    <source>
        <dbReference type="ARBA" id="ARBA00022692"/>
    </source>
</evidence>
<dbReference type="AlphaFoldDB" id="A0AAF3EFY3"/>
<feature type="transmembrane region" description="Helical" evidence="5">
    <location>
        <begin position="238"/>
        <end position="258"/>
    </location>
</feature>
<keyword evidence="2 5" id="KW-0812">Transmembrane</keyword>
<protein>
    <submittedName>
        <fullName evidence="7">Major facilitator superfamily (MFS) profile domain-containing protein</fullName>
    </submittedName>
</protein>
<feature type="transmembrane region" description="Helical" evidence="5">
    <location>
        <begin position="265"/>
        <end position="284"/>
    </location>
</feature>
<feature type="transmembrane region" description="Helical" evidence="5">
    <location>
        <begin position="296"/>
        <end position="321"/>
    </location>
</feature>
<evidence type="ECO:0000256" key="4">
    <source>
        <dbReference type="ARBA" id="ARBA00023136"/>
    </source>
</evidence>
<feature type="transmembrane region" description="Helical" evidence="5">
    <location>
        <begin position="341"/>
        <end position="360"/>
    </location>
</feature>
<keyword evidence="4 5" id="KW-0472">Membrane</keyword>
<evidence type="ECO:0000313" key="6">
    <source>
        <dbReference type="Proteomes" id="UP000887575"/>
    </source>
</evidence>
<feature type="transmembrane region" description="Helical" evidence="5">
    <location>
        <begin position="68"/>
        <end position="88"/>
    </location>
</feature>
<keyword evidence="3 5" id="KW-1133">Transmembrane helix</keyword>
<feature type="transmembrane region" description="Helical" evidence="5">
    <location>
        <begin position="124"/>
        <end position="142"/>
    </location>
</feature>
<evidence type="ECO:0000256" key="1">
    <source>
        <dbReference type="ARBA" id="ARBA00004141"/>
    </source>
</evidence>
<feature type="transmembrane region" description="Helical" evidence="5">
    <location>
        <begin position="366"/>
        <end position="384"/>
    </location>
</feature>
<reference evidence="7" key="1">
    <citation type="submission" date="2024-02" db="UniProtKB">
        <authorList>
            <consortium name="WormBaseParasite"/>
        </authorList>
    </citation>
    <scope>IDENTIFICATION</scope>
</reference>
<evidence type="ECO:0000256" key="5">
    <source>
        <dbReference type="SAM" id="Phobius"/>
    </source>
</evidence>
<dbReference type="GO" id="GO:0016020">
    <property type="term" value="C:membrane"/>
    <property type="evidence" value="ECO:0007669"/>
    <property type="project" value="UniProtKB-SubCell"/>
</dbReference>
<evidence type="ECO:0000256" key="3">
    <source>
        <dbReference type="ARBA" id="ARBA00022989"/>
    </source>
</evidence>
<dbReference type="WBParaSite" id="MBELARI_LOCUS12769">
    <property type="protein sequence ID" value="MBELARI_LOCUS12769"/>
    <property type="gene ID" value="MBELARI_LOCUS12769"/>
</dbReference>
<proteinExistence type="predicted"/>
<feature type="transmembrane region" description="Helical" evidence="5">
    <location>
        <begin position="202"/>
        <end position="226"/>
    </location>
</feature>
<dbReference type="Gene3D" id="1.20.1250.20">
    <property type="entry name" value="MFS general substrate transporter like domains"/>
    <property type="match status" value="2"/>
</dbReference>
<dbReference type="PROSITE" id="PS00217">
    <property type="entry name" value="SUGAR_TRANSPORT_2"/>
    <property type="match status" value="1"/>
</dbReference>
<dbReference type="InterPro" id="IPR011701">
    <property type="entry name" value="MFS"/>
</dbReference>
<dbReference type="GO" id="GO:0022857">
    <property type="term" value="F:transmembrane transporter activity"/>
    <property type="evidence" value="ECO:0007669"/>
    <property type="project" value="InterPro"/>
</dbReference>
<dbReference type="Pfam" id="PF07690">
    <property type="entry name" value="MFS_1"/>
    <property type="match status" value="1"/>
</dbReference>
<evidence type="ECO:0000313" key="7">
    <source>
        <dbReference type="WBParaSite" id="MBELARI_LOCUS12769"/>
    </source>
</evidence>
<comment type="subcellular location">
    <subcellularLocation>
        <location evidence="1">Membrane</location>
        <topology evidence="1">Multi-pass membrane protein</topology>
    </subcellularLocation>
</comment>
<dbReference type="InterPro" id="IPR036259">
    <property type="entry name" value="MFS_trans_sf"/>
</dbReference>
<sequence length="388" mass="42386">MTPGIREGLILSLVSSLQMAEQSALNALSNGLDMKELAAAGAAFPFGKLTTTLLMVVRPSSDPRSALVIDALLLILAAVIGLVPSWFFLSIARFFMGAGAGLGFVCAPVLLAELVPYRHRPAHFLVLGLAFCFSTLISNILPVIKSDAYLVVLACCVFSATTGGLYLWLRPGPRNDLLLSEEEKQGFDGYLQNSRQSKRPIALTNVLMLLNVTIGVPVILAFSLLIFKEFGASETSCFWLGIGFPLCQMVLLSFLHQYNALNRRLLVVGGYALSVFIQFFLLLTSAYDLLPPDQKTAFLCFWLFALAVSTCVPCNTALCVIAEQFAAPSERLRYGSAGRALMWLGTTISTSTFMGCVKEYGFTWAFFPYVFLSAILLLILVFLYPKDD</sequence>
<organism evidence="6 7">
    <name type="scientific">Mesorhabditis belari</name>
    <dbReference type="NCBI Taxonomy" id="2138241"/>
    <lineage>
        <taxon>Eukaryota</taxon>
        <taxon>Metazoa</taxon>
        <taxon>Ecdysozoa</taxon>
        <taxon>Nematoda</taxon>
        <taxon>Chromadorea</taxon>
        <taxon>Rhabditida</taxon>
        <taxon>Rhabditina</taxon>
        <taxon>Rhabditomorpha</taxon>
        <taxon>Rhabditoidea</taxon>
        <taxon>Rhabditidae</taxon>
        <taxon>Mesorhabditinae</taxon>
        <taxon>Mesorhabditis</taxon>
    </lineage>
</organism>
<dbReference type="Proteomes" id="UP000887575">
    <property type="component" value="Unassembled WGS sequence"/>
</dbReference>
<name>A0AAF3EFY3_9BILA</name>
<keyword evidence="6" id="KW-1185">Reference proteome</keyword>
<dbReference type="SUPFAM" id="SSF103473">
    <property type="entry name" value="MFS general substrate transporter"/>
    <property type="match status" value="1"/>
</dbReference>
<accession>A0AAF3EFY3</accession>
<feature type="transmembrane region" description="Helical" evidence="5">
    <location>
        <begin position="37"/>
        <end position="56"/>
    </location>
</feature>